<dbReference type="Pfam" id="PF00012">
    <property type="entry name" value="HSP70"/>
    <property type="match status" value="1"/>
</dbReference>
<dbReference type="GO" id="GO:0005524">
    <property type="term" value="F:ATP binding"/>
    <property type="evidence" value="ECO:0007669"/>
    <property type="project" value="UniProtKB-KW"/>
</dbReference>
<feature type="region of interest" description="Disordered" evidence="6">
    <location>
        <begin position="357"/>
        <end position="504"/>
    </location>
</feature>
<protein>
    <submittedName>
        <fullName evidence="7">Uncharacterized protein</fullName>
    </submittedName>
</protein>
<dbReference type="RefSeq" id="WP_203934766.1">
    <property type="nucleotide sequence ID" value="NZ_BOPH01000146.1"/>
</dbReference>
<dbReference type="SUPFAM" id="SSF53067">
    <property type="entry name" value="Actin-like ATPase domain"/>
    <property type="match status" value="2"/>
</dbReference>
<dbReference type="EMBL" id="BOPH01000146">
    <property type="protein sequence ID" value="GIJ74988.1"/>
    <property type="molecule type" value="Genomic_DNA"/>
</dbReference>
<dbReference type="InterPro" id="IPR018181">
    <property type="entry name" value="Heat_shock_70_CS"/>
</dbReference>
<dbReference type="InterPro" id="IPR011047">
    <property type="entry name" value="Quinoprotein_ADH-like_sf"/>
</dbReference>
<dbReference type="PROSITE" id="PS01036">
    <property type="entry name" value="HSP70_3"/>
    <property type="match status" value="1"/>
</dbReference>
<dbReference type="Proteomes" id="UP000635606">
    <property type="component" value="Unassembled WGS sequence"/>
</dbReference>
<evidence type="ECO:0000256" key="5">
    <source>
        <dbReference type="ARBA" id="ARBA00023186"/>
    </source>
</evidence>
<name>A0A8J4A4Y7_9ACTN</name>
<feature type="compositionally biased region" description="Pro residues" evidence="6">
    <location>
        <begin position="401"/>
        <end position="410"/>
    </location>
</feature>
<evidence type="ECO:0000313" key="7">
    <source>
        <dbReference type="EMBL" id="GIJ74988.1"/>
    </source>
</evidence>
<dbReference type="PROSITE" id="PS00329">
    <property type="entry name" value="HSP70_2"/>
    <property type="match status" value="1"/>
</dbReference>
<accession>A0A8J4A4Y7</accession>
<comment type="caution">
    <text evidence="7">The sequence shown here is derived from an EMBL/GenBank/DDBJ whole genome shotgun (WGS) entry which is preliminary data.</text>
</comment>
<keyword evidence="3" id="KW-0067">ATP-binding</keyword>
<dbReference type="Gene3D" id="3.90.640.10">
    <property type="entry name" value="Actin, Chain A, domain 4"/>
    <property type="match status" value="1"/>
</dbReference>
<dbReference type="PANTHER" id="PTHR19375">
    <property type="entry name" value="HEAT SHOCK PROTEIN 70KDA"/>
    <property type="match status" value="1"/>
</dbReference>
<evidence type="ECO:0000313" key="8">
    <source>
        <dbReference type="Proteomes" id="UP000635606"/>
    </source>
</evidence>
<proteinExistence type="inferred from homology"/>
<organism evidence="7 8">
    <name type="scientific">Virgisporangium ochraceum</name>
    <dbReference type="NCBI Taxonomy" id="65505"/>
    <lineage>
        <taxon>Bacteria</taxon>
        <taxon>Bacillati</taxon>
        <taxon>Actinomycetota</taxon>
        <taxon>Actinomycetes</taxon>
        <taxon>Micromonosporales</taxon>
        <taxon>Micromonosporaceae</taxon>
        <taxon>Virgisporangium</taxon>
    </lineage>
</organism>
<gene>
    <name evidence="7" type="ORF">Voc01_099050</name>
</gene>
<dbReference type="InterPro" id="IPR043129">
    <property type="entry name" value="ATPase_NBD"/>
</dbReference>
<comment type="similarity">
    <text evidence="1">Belongs to the heat shock protein 70 family.</text>
</comment>
<feature type="compositionally biased region" description="Low complexity" evidence="6">
    <location>
        <begin position="357"/>
        <end position="390"/>
    </location>
</feature>
<keyword evidence="8" id="KW-1185">Reference proteome</keyword>
<keyword evidence="5" id="KW-0143">Chaperone</keyword>
<evidence type="ECO:0000256" key="3">
    <source>
        <dbReference type="ARBA" id="ARBA00022840"/>
    </source>
</evidence>
<evidence type="ECO:0000256" key="6">
    <source>
        <dbReference type="SAM" id="MobiDB-lite"/>
    </source>
</evidence>
<dbReference type="InterPro" id="IPR013126">
    <property type="entry name" value="Hsp_70_fam"/>
</dbReference>
<dbReference type="GO" id="GO:0140662">
    <property type="term" value="F:ATP-dependent protein folding chaperone"/>
    <property type="evidence" value="ECO:0007669"/>
    <property type="project" value="InterPro"/>
</dbReference>
<evidence type="ECO:0000256" key="2">
    <source>
        <dbReference type="ARBA" id="ARBA00022741"/>
    </source>
</evidence>
<evidence type="ECO:0000256" key="1">
    <source>
        <dbReference type="ARBA" id="ARBA00007381"/>
    </source>
</evidence>
<evidence type="ECO:0000256" key="4">
    <source>
        <dbReference type="ARBA" id="ARBA00023016"/>
    </source>
</evidence>
<dbReference type="SUPFAM" id="SSF50998">
    <property type="entry name" value="Quinoprotein alcohol dehydrogenase-like"/>
    <property type="match status" value="1"/>
</dbReference>
<dbReference type="Gene3D" id="3.30.420.40">
    <property type="match status" value="2"/>
</dbReference>
<dbReference type="PRINTS" id="PR00301">
    <property type="entry name" value="HEATSHOCK70"/>
</dbReference>
<dbReference type="AlphaFoldDB" id="A0A8J4A4Y7"/>
<reference evidence="7" key="1">
    <citation type="submission" date="2021-01" db="EMBL/GenBank/DDBJ databases">
        <title>Whole genome shotgun sequence of Virgisporangium ochraceum NBRC 16418.</title>
        <authorList>
            <person name="Komaki H."/>
            <person name="Tamura T."/>
        </authorList>
    </citation>
    <scope>NUCLEOTIDE SEQUENCE</scope>
    <source>
        <strain evidence="7">NBRC 16418</strain>
    </source>
</reference>
<sequence length="1001" mass="104613">MSALRLAIDLGTSHTVAVVRREAEPRPLLFDGSPVLPSSIFSEPPRLHVGRDAERMALIDPSRFEPHPKRRVDEGSVLLGNTEVTVVDMFVALLRRVVAEAAQTGVHVGDGVVLTCPADWGASRRNVLMHAANVAGLGPVQLVDEPVAAATYCMEVMSQQVPIGGAVLVFDFGGGTLDSSVLRREPGGLRVLSVGGLDDLGGVDIDAALVGHLGQLIQMQSPRVWQRITNPGTASEKRERKQFWDDVRAAKEMLSRTTSAPVHVPGTDSALHLTRDELERVAGPLIDRAVDETRRVLRASGMEPHALSGLFLVGGSSRIPLVASRLHARFGLAPVVPEQPELPVAYGGFVAAGGRTTGQAAGRATASGSIAPPGRPGPQHGPQHTPAHGHPMGGPANAPQSAPPSVPLSAPPNTQQVAGFASGPVGSYAPSSGGPVPNAPVSEGASYPPFASSGTMAPVPQQQFGPPPGPMAPAPAQQMAPQMPPPMTPPMPPPMTPSMIPQRPPRRRGKLRYVIIAVVSVVVLACGSGGIWAYKSLSNWFEDVSDGSSAADDGKFGPAGDLKQAGTASLPGNGSLTTAVANGVTYYAAVNGSSVEVAALGADGAEKWRKSYPVEPTELRITATGTVLHIDCEKAATHGGKNVRLVVDAATGDNKMLRQYDDERVTHFVGNDAFIEINNGSSNGRVQRVDLASGAVKWDSIVQPQRPSSFDILAVPAMVYAADGPTAQQGIPGPVSGLLNRAPTAPDFRQAVAVDPATFVGLDSVKGIATVYDASTGKVRGSGAVPFDGEAFSVYQGVLVGRLDDKTSPGRLTVAGYGTDTFAKRWEVPLPAGARIEQIKPCGPQHMCVLYNANSTYTLISMDLKSSKEAWKQTFTSTLKPEWYLMKAGLLLGEWQIGNVGKPAMHDVATGAKKQALDGGITSVAAIAADDRWVLIRTIRYLGSGKGSVTTVAAVDVETGKLSSPLDVGKSADQIENASIAKGTVAVVSENRQLVIAQTPS</sequence>
<keyword evidence="2" id="KW-0547">Nucleotide-binding</keyword>
<feature type="compositionally biased region" description="Pro residues" evidence="6">
    <location>
        <begin position="482"/>
        <end position="496"/>
    </location>
</feature>
<keyword evidence="4" id="KW-0346">Stress response</keyword>